<organism evidence="1 2">
    <name type="scientific">Trifolium medium</name>
    <dbReference type="NCBI Taxonomy" id="97028"/>
    <lineage>
        <taxon>Eukaryota</taxon>
        <taxon>Viridiplantae</taxon>
        <taxon>Streptophyta</taxon>
        <taxon>Embryophyta</taxon>
        <taxon>Tracheophyta</taxon>
        <taxon>Spermatophyta</taxon>
        <taxon>Magnoliopsida</taxon>
        <taxon>eudicotyledons</taxon>
        <taxon>Gunneridae</taxon>
        <taxon>Pentapetalae</taxon>
        <taxon>rosids</taxon>
        <taxon>fabids</taxon>
        <taxon>Fabales</taxon>
        <taxon>Fabaceae</taxon>
        <taxon>Papilionoideae</taxon>
        <taxon>50 kb inversion clade</taxon>
        <taxon>NPAAA clade</taxon>
        <taxon>Hologalegina</taxon>
        <taxon>IRL clade</taxon>
        <taxon>Trifolieae</taxon>
        <taxon>Trifolium</taxon>
    </lineage>
</organism>
<accession>A0A392TGY0</accession>
<name>A0A392TGY0_9FABA</name>
<evidence type="ECO:0000313" key="2">
    <source>
        <dbReference type="Proteomes" id="UP000265520"/>
    </source>
</evidence>
<sequence length="27" mass="2956">MVEASMPASFTALLLRWGVRGPVFMTS</sequence>
<reference evidence="1 2" key="1">
    <citation type="journal article" date="2018" name="Front. Plant Sci.">
        <title>Red Clover (Trifolium pratense) and Zigzag Clover (T. medium) - A Picture of Genomic Similarities and Differences.</title>
        <authorList>
            <person name="Dluhosova J."/>
            <person name="Istvanek J."/>
            <person name="Nedelnik J."/>
            <person name="Repkova J."/>
        </authorList>
    </citation>
    <scope>NUCLEOTIDE SEQUENCE [LARGE SCALE GENOMIC DNA]</scope>
    <source>
        <strain evidence="2">cv. 10/8</strain>
        <tissue evidence="1">Leaf</tissue>
    </source>
</reference>
<dbReference type="EMBL" id="LXQA010558987">
    <property type="protein sequence ID" value="MCI59195.1"/>
    <property type="molecule type" value="Genomic_DNA"/>
</dbReference>
<keyword evidence="2" id="KW-1185">Reference proteome</keyword>
<protein>
    <submittedName>
        <fullName evidence="1">Uncharacterized protein</fullName>
    </submittedName>
</protein>
<comment type="caution">
    <text evidence="1">The sequence shown here is derived from an EMBL/GenBank/DDBJ whole genome shotgun (WGS) entry which is preliminary data.</text>
</comment>
<dbReference type="AlphaFoldDB" id="A0A392TGY0"/>
<evidence type="ECO:0000313" key="1">
    <source>
        <dbReference type="EMBL" id="MCI59195.1"/>
    </source>
</evidence>
<proteinExistence type="predicted"/>
<feature type="non-terminal residue" evidence="1">
    <location>
        <position position="27"/>
    </location>
</feature>
<dbReference type="Proteomes" id="UP000265520">
    <property type="component" value="Unassembled WGS sequence"/>
</dbReference>